<keyword evidence="3" id="KW-0597">Phosphoprotein</keyword>
<dbReference type="Gene3D" id="3.30.565.10">
    <property type="entry name" value="Histidine kinase-like ATPase, C-terminal domain"/>
    <property type="match status" value="1"/>
</dbReference>
<dbReference type="InterPro" id="IPR050640">
    <property type="entry name" value="Bact_2-comp_sensor_kinase"/>
</dbReference>
<keyword evidence="11" id="KW-1185">Reference proteome</keyword>
<dbReference type="PANTHER" id="PTHR34220:SF7">
    <property type="entry name" value="SENSOR HISTIDINE KINASE YPDA"/>
    <property type="match status" value="1"/>
</dbReference>
<dbReference type="SMART" id="SM00387">
    <property type="entry name" value="HATPase_c"/>
    <property type="match status" value="1"/>
</dbReference>
<keyword evidence="6 8" id="KW-0472">Membrane</keyword>
<evidence type="ECO:0000256" key="8">
    <source>
        <dbReference type="SAM" id="Phobius"/>
    </source>
</evidence>
<dbReference type="InterPro" id="IPR003660">
    <property type="entry name" value="HAMP_dom"/>
</dbReference>
<dbReference type="Gene3D" id="6.10.340.10">
    <property type="match status" value="1"/>
</dbReference>
<proteinExistence type="predicted"/>
<keyword evidence="5 10" id="KW-0418">Kinase</keyword>
<dbReference type="Pfam" id="PF06580">
    <property type="entry name" value="His_kinase"/>
    <property type="match status" value="1"/>
</dbReference>
<dbReference type="InterPro" id="IPR003594">
    <property type="entry name" value="HATPase_dom"/>
</dbReference>
<sequence>MRNPFKRYRIDYLFFGGFGMLLAVILGCTIWTTYELSSKEMAKATSVNQQKLLDQLNSEITSRLVTLEQISLSTSRDNTLTEFLSKNHSEDPFARLQQYKEVKQSLANLTYSIPLILGMELYMENPFQAEADSYIQFRDIGGASSQSWYEAIQKNDFLWAGKQTIRTSQGEADVISFVRSVEYNNRHLGYLVLHAKASMLEDMLAGPSGDGNRMMLDASGEPLISIGDVPDEKLWSSWKSKLSDSSGLLREEWEDGGGDALIVYSRMKESDWTMVEVTPWSSITRGSLRLAETIALIGVAAIVLTLLLALLLSRQFTSPILRLVSAMKRYTVTGVKEELPEDYRNEFGYLFTGYRKLMERIEELYQSLEIRHAELRKAEIESLQANINPHFLYNTLDQLNWMAIANGQPEMSRILELMGRMFRIGLSGGESFITVSDELKHVEYYLEIQRLRLGDGLHYEIEADEETRKLYTLKMVLQPFVENAVIHGFHSTGRGTVWIRIRTEGERLLAEIEDNGIGLQGDPNLRKKRKTGGYGVRNVSERVRAHFGELYGVELTRRPAGGTKAVVTLPVQERRPGTETEKTAEEKPEE</sequence>
<comment type="caution">
    <text evidence="10">The sequence shown here is derived from an EMBL/GenBank/DDBJ whole genome shotgun (WGS) entry which is preliminary data.</text>
</comment>
<keyword evidence="8" id="KW-0812">Transmembrane</keyword>
<dbReference type="GO" id="GO:0004673">
    <property type="term" value="F:protein histidine kinase activity"/>
    <property type="evidence" value="ECO:0007669"/>
    <property type="project" value="UniProtKB-EC"/>
</dbReference>
<feature type="transmembrane region" description="Helical" evidence="8">
    <location>
        <begin position="294"/>
        <end position="312"/>
    </location>
</feature>
<evidence type="ECO:0000256" key="2">
    <source>
        <dbReference type="ARBA" id="ARBA00022475"/>
    </source>
</evidence>
<feature type="domain" description="HAMP" evidence="9">
    <location>
        <begin position="314"/>
        <end position="366"/>
    </location>
</feature>
<dbReference type="SUPFAM" id="SSF55874">
    <property type="entry name" value="ATPase domain of HSP90 chaperone/DNA topoisomerase II/histidine kinase"/>
    <property type="match status" value="1"/>
</dbReference>
<dbReference type="PROSITE" id="PS50885">
    <property type="entry name" value="HAMP"/>
    <property type="match status" value="1"/>
</dbReference>
<evidence type="ECO:0000256" key="7">
    <source>
        <dbReference type="SAM" id="MobiDB-lite"/>
    </source>
</evidence>
<organism evidence="10 11">
    <name type="scientific">Paenibacillus thailandensis</name>
    <dbReference type="NCBI Taxonomy" id="393250"/>
    <lineage>
        <taxon>Bacteria</taxon>
        <taxon>Bacillati</taxon>
        <taxon>Bacillota</taxon>
        <taxon>Bacilli</taxon>
        <taxon>Bacillales</taxon>
        <taxon>Paenibacillaceae</taxon>
        <taxon>Paenibacillus</taxon>
    </lineage>
</organism>
<evidence type="ECO:0000256" key="1">
    <source>
        <dbReference type="ARBA" id="ARBA00004651"/>
    </source>
</evidence>
<evidence type="ECO:0000256" key="4">
    <source>
        <dbReference type="ARBA" id="ARBA00022679"/>
    </source>
</evidence>
<evidence type="ECO:0000313" key="11">
    <source>
        <dbReference type="Proteomes" id="UP001597493"/>
    </source>
</evidence>
<keyword evidence="4 10" id="KW-0808">Transferase</keyword>
<evidence type="ECO:0000256" key="3">
    <source>
        <dbReference type="ARBA" id="ARBA00022553"/>
    </source>
</evidence>
<keyword evidence="8" id="KW-1133">Transmembrane helix</keyword>
<evidence type="ECO:0000256" key="5">
    <source>
        <dbReference type="ARBA" id="ARBA00022777"/>
    </source>
</evidence>
<reference evidence="11" key="1">
    <citation type="journal article" date="2019" name="Int. J. Syst. Evol. Microbiol.">
        <title>The Global Catalogue of Microorganisms (GCM) 10K type strain sequencing project: providing services to taxonomists for standard genome sequencing and annotation.</title>
        <authorList>
            <consortium name="The Broad Institute Genomics Platform"/>
            <consortium name="The Broad Institute Genome Sequencing Center for Infectious Disease"/>
            <person name="Wu L."/>
            <person name="Ma J."/>
        </authorList>
    </citation>
    <scope>NUCLEOTIDE SEQUENCE [LARGE SCALE GENOMIC DNA]</scope>
    <source>
        <strain evidence="11">TISTR 1827</strain>
    </source>
</reference>
<feature type="compositionally biased region" description="Basic and acidic residues" evidence="7">
    <location>
        <begin position="572"/>
        <end position="590"/>
    </location>
</feature>
<dbReference type="Pfam" id="PF02518">
    <property type="entry name" value="HATPase_c"/>
    <property type="match status" value="1"/>
</dbReference>
<protein>
    <submittedName>
        <fullName evidence="10">Sensor histidine kinase</fullName>
        <ecNumber evidence="10">2.7.13.3</ecNumber>
    </submittedName>
</protein>
<name>A0ABW5QV83_9BACL</name>
<feature type="region of interest" description="Disordered" evidence="7">
    <location>
        <begin position="564"/>
        <end position="590"/>
    </location>
</feature>
<dbReference type="EMBL" id="JBHUMY010000006">
    <property type="protein sequence ID" value="MFD2659663.1"/>
    <property type="molecule type" value="Genomic_DNA"/>
</dbReference>
<feature type="transmembrane region" description="Helical" evidence="8">
    <location>
        <begin position="12"/>
        <end position="34"/>
    </location>
</feature>
<evidence type="ECO:0000256" key="6">
    <source>
        <dbReference type="ARBA" id="ARBA00023136"/>
    </source>
</evidence>
<dbReference type="InterPro" id="IPR036890">
    <property type="entry name" value="HATPase_C_sf"/>
</dbReference>
<keyword evidence="2" id="KW-1003">Cell membrane</keyword>
<evidence type="ECO:0000259" key="9">
    <source>
        <dbReference type="PROSITE" id="PS50885"/>
    </source>
</evidence>
<dbReference type="Proteomes" id="UP001597493">
    <property type="component" value="Unassembled WGS sequence"/>
</dbReference>
<dbReference type="InterPro" id="IPR010559">
    <property type="entry name" value="Sig_transdc_His_kin_internal"/>
</dbReference>
<comment type="subcellular location">
    <subcellularLocation>
        <location evidence="1">Cell membrane</location>
        <topology evidence="1">Multi-pass membrane protein</topology>
    </subcellularLocation>
</comment>
<dbReference type="PANTHER" id="PTHR34220">
    <property type="entry name" value="SENSOR HISTIDINE KINASE YPDA"/>
    <property type="match status" value="1"/>
</dbReference>
<gene>
    <name evidence="10" type="ORF">ACFSW5_05210</name>
</gene>
<accession>A0ABW5QV83</accession>
<dbReference type="EC" id="2.7.13.3" evidence="10"/>
<dbReference type="PROSITE" id="PS51257">
    <property type="entry name" value="PROKAR_LIPOPROTEIN"/>
    <property type="match status" value="1"/>
</dbReference>
<evidence type="ECO:0000313" key="10">
    <source>
        <dbReference type="EMBL" id="MFD2659663.1"/>
    </source>
</evidence>
<dbReference type="RefSeq" id="WP_379270353.1">
    <property type="nucleotide sequence ID" value="NZ_JBHUGT010000023.1"/>
</dbReference>